<dbReference type="Gene3D" id="2.60.120.330">
    <property type="entry name" value="B-lactam Antibiotic, Isopenicillin N Synthase, Chain"/>
    <property type="match status" value="1"/>
</dbReference>
<accession>A0A6N2AIH3</accession>
<proteinExistence type="predicted"/>
<dbReference type="InterPro" id="IPR027443">
    <property type="entry name" value="IPNS-like_sf"/>
</dbReference>
<organism evidence="1">
    <name type="scientific">Solanum chilense</name>
    <name type="common">Tomato</name>
    <name type="synonym">Lycopersicon chilense</name>
    <dbReference type="NCBI Taxonomy" id="4083"/>
    <lineage>
        <taxon>Eukaryota</taxon>
        <taxon>Viridiplantae</taxon>
        <taxon>Streptophyta</taxon>
        <taxon>Embryophyta</taxon>
        <taxon>Tracheophyta</taxon>
        <taxon>Spermatophyta</taxon>
        <taxon>Magnoliopsida</taxon>
        <taxon>eudicotyledons</taxon>
        <taxon>Gunneridae</taxon>
        <taxon>Pentapetalae</taxon>
        <taxon>asterids</taxon>
        <taxon>lamiids</taxon>
        <taxon>Solanales</taxon>
        <taxon>Solanaceae</taxon>
        <taxon>Solanoideae</taxon>
        <taxon>Solaneae</taxon>
        <taxon>Solanum</taxon>
        <taxon>Solanum subgen. Lycopersicon</taxon>
    </lineage>
</organism>
<sequence length="90" mass="10456">MINMEENKLVKLGGSLPVPSVQQLTKSSPENVPARYRRDDDQLLLVPPMMKFDHYNIPIINMESLLRGDEIEFNKLDSACREWGFFQVNF</sequence>
<gene>
    <name evidence="1" type="ORF">EJD97_006932</name>
</gene>
<evidence type="ECO:0000313" key="1">
    <source>
        <dbReference type="EMBL" id="TMW82055.1"/>
    </source>
</evidence>
<dbReference type="SUPFAM" id="SSF51197">
    <property type="entry name" value="Clavaminate synthase-like"/>
    <property type="match status" value="1"/>
</dbReference>
<protein>
    <recommendedName>
        <fullName evidence="2">Non-haem dioxygenase N-terminal domain-containing protein</fullName>
    </recommendedName>
</protein>
<name>A0A6N2AIH3_SOLCI</name>
<comment type="caution">
    <text evidence="1">The sequence shown here is derived from an EMBL/GenBank/DDBJ whole genome shotgun (WGS) entry which is preliminary data.</text>
</comment>
<dbReference type="AlphaFoldDB" id="A0A6N2AIH3"/>
<evidence type="ECO:0008006" key="2">
    <source>
        <dbReference type="Google" id="ProtNLM"/>
    </source>
</evidence>
<reference evidence="1" key="1">
    <citation type="submission" date="2019-05" db="EMBL/GenBank/DDBJ databases">
        <title>The de novo reference genome and transcriptome assemblies of the wild tomato species Solanum chilense.</title>
        <authorList>
            <person name="Stam R."/>
            <person name="Nosenko T."/>
            <person name="Hoerger A.C."/>
            <person name="Stephan W."/>
            <person name="Seidel M.A."/>
            <person name="Kuhn J.M.M."/>
            <person name="Haberer G."/>
            <person name="Tellier A."/>
        </authorList>
    </citation>
    <scope>NUCLEOTIDE SEQUENCE</scope>
    <source>
        <tissue evidence="1">Mature leaves</tissue>
    </source>
</reference>
<dbReference type="EMBL" id="RXGB01020044">
    <property type="protein sequence ID" value="TMW82055.1"/>
    <property type="molecule type" value="Genomic_DNA"/>
</dbReference>